<evidence type="ECO:0000313" key="1">
    <source>
        <dbReference type="EMBL" id="MFL9845615.1"/>
    </source>
</evidence>
<protein>
    <recommendedName>
        <fullName evidence="3">RES domain-containing protein</fullName>
    </recommendedName>
</protein>
<proteinExistence type="predicted"/>
<name>A0ABW8Z248_9FLAO</name>
<evidence type="ECO:0000313" key="2">
    <source>
        <dbReference type="Proteomes" id="UP001629156"/>
    </source>
</evidence>
<reference evidence="1 2" key="1">
    <citation type="submission" date="2024-06" db="EMBL/GenBank/DDBJ databases">
        <authorList>
            <person name="Kaempfer P."/>
            <person name="Viver T."/>
        </authorList>
    </citation>
    <scope>NUCLEOTIDE SEQUENCE [LARGE SCALE GENOMIC DNA]</scope>
    <source>
        <strain evidence="1 2">ST-119</strain>
    </source>
</reference>
<organism evidence="1 2">
    <name type="scientific">Flavobacterium rhizosphaerae</name>
    <dbReference type="NCBI Taxonomy" id="3163298"/>
    <lineage>
        <taxon>Bacteria</taxon>
        <taxon>Pseudomonadati</taxon>
        <taxon>Bacteroidota</taxon>
        <taxon>Flavobacteriia</taxon>
        <taxon>Flavobacteriales</taxon>
        <taxon>Flavobacteriaceae</taxon>
        <taxon>Flavobacterium</taxon>
    </lineage>
</organism>
<dbReference type="Proteomes" id="UP001629156">
    <property type="component" value="Unassembled WGS sequence"/>
</dbReference>
<dbReference type="RefSeq" id="WP_408085897.1">
    <property type="nucleotide sequence ID" value="NZ_JBELPZ010000019.1"/>
</dbReference>
<accession>A0ABW8Z248</accession>
<sequence length="304" mass="34669">MNIQEVIKGLKEVDLSTYPEQEIRGLLNNIGLMASMSITFHRGKSLMRARPNENEDVRYSKKADFSFKPQEYNKTYQRASTPYQTMFYATAVPEKLNQGELDNMRVIGVAETIPMLRDKQKSGYKKISFGRWIVHEDLNLLAIIHKDSYYHANSFTRELVEAFNKASQSVPTDLLEKSLTIQTYLADEFSKEEINGDYDYMISAIFSEIAVKRGYDGIFYPSVRVQGQGFNIAITPEATKKLGLYVAGECSIYKIKDHTIIGNDAIVELDGKQESFEMVQLDGHRKEILAKLGIANLDELKEME</sequence>
<keyword evidence="2" id="KW-1185">Reference proteome</keyword>
<dbReference type="EMBL" id="JBELPZ010000019">
    <property type="protein sequence ID" value="MFL9845615.1"/>
    <property type="molecule type" value="Genomic_DNA"/>
</dbReference>
<evidence type="ECO:0008006" key="3">
    <source>
        <dbReference type="Google" id="ProtNLM"/>
    </source>
</evidence>
<gene>
    <name evidence="1" type="ORF">ABS766_14425</name>
</gene>
<comment type="caution">
    <text evidence="1">The sequence shown here is derived from an EMBL/GenBank/DDBJ whole genome shotgun (WGS) entry which is preliminary data.</text>
</comment>